<dbReference type="GeneID" id="74942257"/>
<evidence type="ECO:0000256" key="3">
    <source>
        <dbReference type="ARBA" id="ARBA00023277"/>
    </source>
</evidence>
<proteinExistence type="inferred from homology"/>
<dbReference type="EMBL" id="CP104003">
    <property type="protein sequence ID" value="UWM56129.1"/>
    <property type="molecule type" value="Genomic_DNA"/>
</dbReference>
<dbReference type="GO" id="GO:0007165">
    <property type="term" value="P:signal transduction"/>
    <property type="evidence" value="ECO:0007669"/>
    <property type="project" value="TreeGrafter"/>
</dbReference>
<feature type="binding site" evidence="5">
    <location>
        <position position="84"/>
    </location>
    <ligand>
        <name>Mg(2+)</name>
        <dbReference type="ChEBI" id="CHEBI:18420"/>
        <label>1</label>
        <note>catalytic</note>
    </ligand>
</feature>
<comment type="similarity">
    <text evidence="4">Belongs to the inositol monophosphatase superfamily. FBPase class 4 family.</text>
</comment>
<evidence type="ECO:0000256" key="1">
    <source>
        <dbReference type="ARBA" id="ARBA00001273"/>
    </source>
</evidence>
<evidence type="ECO:0000256" key="4">
    <source>
        <dbReference type="ARBA" id="ARBA00038103"/>
    </source>
</evidence>
<dbReference type="KEGG" id="ssai:N0B31_07505"/>
<feature type="binding site" evidence="5">
    <location>
        <position position="86"/>
    </location>
    <ligand>
        <name>Mg(2+)</name>
        <dbReference type="ChEBI" id="CHEBI:18420"/>
        <label>1</label>
        <note>catalytic</note>
    </ligand>
</feature>
<accession>A0A9E7R5E2</accession>
<evidence type="ECO:0000313" key="7">
    <source>
        <dbReference type="Proteomes" id="UP001057580"/>
    </source>
</evidence>
<evidence type="ECO:0000256" key="2">
    <source>
        <dbReference type="ARBA" id="ARBA00013093"/>
    </source>
</evidence>
<dbReference type="Proteomes" id="UP001057580">
    <property type="component" value="Chromosome"/>
</dbReference>
<keyword evidence="5" id="KW-0460">Magnesium</keyword>
<dbReference type="Pfam" id="PF00459">
    <property type="entry name" value="Inositol_P"/>
    <property type="match status" value="1"/>
</dbReference>
<name>A0A9E7R5E2_9EURY</name>
<feature type="binding site" evidence="5">
    <location>
        <position position="66"/>
    </location>
    <ligand>
        <name>Mg(2+)</name>
        <dbReference type="ChEBI" id="CHEBI:18420"/>
        <label>1</label>
        <note>catalytic</note>
    </ligand>
</feature>
<dbReference type="PANTHER" id="PTHR20854">
    <property type="entry name" value="INOSITOL MONOPHOSPHATASE"/>
    <property type="match status" value="1"/>
</dbReference>
<dbReference type="InterPro" id="IPR000760">
    <property type="entry name" value="Inositol_monophosphatase-like"/>
</dbReference>
<dbReference type="CDD" id="cd01637">
    <property type="entry name" value="IMPase_like"/>
    <property type="match status" value="1"/>
</dbReference>
<dbReference type="GO" id="GO:0006020">
    <property type="term" value="P:inositol metabolic process"/>
    <property type="evidence" value="ECO:0007669"/>
    <property type="project" value="TreeGrafter"/>
</dbReference>
<keyword evidence="3" id="KW-0119">Carbohydrate metabolism</keyword>
<dbReference type="AlphaFoldDB" id="A0A9E7R5E2"/>
<dbReference type="PRINTS" id="PR00377">
    <property type="entry name" value="IMPHPHTASES"/>
</dbReference>
<organism evidence="6 7">
    <name type="scientific">Salinirubellus salinus</name>
    <dbReference type="NCBI Taxonomy" id="1364945"/>
    <lineage>
        <taxon>Archaea</taxon>
        <taxon>Methanobacteriati</taxon>
        <taxon>Methanobacteriota</taxon>
        <taxon>Stenosarchaea group</taxon>
        <taxon>Halobacteria</taxon>
        <taxon>Halobacteriales</taxon>
        <taxon>Natronomonadaceae</taxon>
        <taxon>Salinirubellus</taxon>
    </lineage>
</organism>
<evidence type="ECO:0000256" key="5">
    <source>
        <dbReference type="PIRSR" id="PIRSR600760-2"/>
    </source>
</evidence>
<dbReference type="GO" id="GO:0042132">
    <property type="term" value="F:fructose 1,6-bisphosphate 1-phosphatase activity"/>
    <property type="evidence" value="ECO:0007669"/>
    <property type="project" value="UniProtKB-EC"/>
</dbReference>
<sequence length="266" mass="28267">MSERAAVARAAARVGAEVAADAFRTEFDVETKAGPTDVVTRADREAQAAVVERIHESFPDDTVVGEEADLPRAVPDEGPAWVVDPIDGTNNFVGGLRQWTTSVAAAQDGEPVAAANVAPALGDEYAGAETVTLNDASTLEVSTKSDPAALTVVPTFWWDYDEREAYATVCREIVERFGDLRRFGSAQLALSFLASGAVDGVLTELPTNPWDTVAGVHLVRQAGGTVTDVEGERWRHDSVGIVASNGDPAVHEELLKVVQAGRDVDR</sequence>
<dbReference type="SUPFAM" id="SSF56655">
    <property type="entry name" value="Carbohydrate phosphatase"/>
    <property type="match status" value="1"/>
</dbReference>
<dbReference type="PANTHER" id="PTHR20854:SF4">
    <property type="entry name" value="INOSITOL-1-MONOPHOSPHATASE-RELATED"/>
    <property type="match status" value="1"/>
</dbReference>
<dbReference type="Gene3D" id="3.30.540.10">
    <property type="entry name" value="Fructose-1,6-Bisphosphatase, subunit A, domain 1"/>
    <property type="match status" value="1"/>
</dbReference>
<reference evidence="6" key="1">
    <citation type="submission" date="2022-09" db="EMBL/GenBank/DDBJ databases">
        <title>Diverse halophilic archaea isolated from saline environments.</title>
        <authorList>
            <person name="Cui H.-L."/>
        </authorList>
    </citation>
    <scope>NUCLEOTIDE SEQUENCE</scope>
    <source>
        <strain evidence="6">ZS-35-S2</strain>
    </source>
</reference>
<dbReference type="Gene3D" id="3.40.190.80">
    <property type="match status" value="1"/>
</dbReference>
<keyword evidence="7" id="KW-1185">Reference proteome</keyword>
<dbReference type="EC" id="3.1.3.11" evidence="2"/>
<feature type="binding site" evidence="5">
    <location>
        <position position="87"/>
    </location>
    <ligand>
        <name>Mg(2+)</name>
        <dbReference type="ChEBI" id="CHEBI:18420"/>
        <label>1</label>
        <note>catalytic</note>
    </ligand>
</feature>
<dbReference type="GO" id="GO:0008934">
    <property type="term" value="F:inositol monophosphate 1-phosphatase activity"/>
    <property type="evidence" value="ECO:0007669"/>
    <property type="project" value="TreeGrafter"/>
</dbReference>
<keyword evidence="5" id="KW-0479">Metal-binding</keyword>
<comment type="cofactor">
    <cofactor evidence="5">
        <name>Mg(2+)</name>
        <dbReference type="ChEBI" id="CHEBI:18420"/>
    </cofactor>
</comment>
<comment type="catalytic activity">
    <reaction evidence="1">
        <text>beta-D-fructose 1,6-bisphosphate + H2O = beta-D-fructose 6-phosphate + phosphate</text>
        <dbReference type="Rhea" id="RHEA:11064"/>
        <dbReference type="ChEBI" id="CHEBI:15377"/>
        <dbReference type="ChEBI" id="CHEBI:32966"/>
        <dbReference type="ChEBI" id="CHEBI:43474"/>
        <dbReference type="ChEBI" id="CHEBI:57634"/>
        <dbReference type="EC" id="3.1.3.11"/>
    </reaction>
</comment>
<gene>
    <name evidence="6" type="ORF">N0B31_07505</name>
</gene>
<feature type="binding site" evidence="5">
    <location>
        <position position="211"/>
    </location>
    <ligand>
        <name>Mg(2+)</name>
        <dbReference type="ChEBI" id="CHEBI:18420"/>
        <label>1</label>
        <note>catalytic</note>
    </ligand>
</feature>
<evidence type="ECO:0000313" key="6">
    <source>
        <dbReference type="EMBL" id="UWM56129.1"/>
    </source>
</evidence>
<dbReference type="RefSeq" id="WP_260595249.1">
    <property type="nucleotide sequence ID" value="NZ_CP104003.1"/>
</dbReference>
<protein>
    <recommendedName>
        <fullName evidence="2">fructose-bisphosphatase</fullName>
        <ecNumber evidence="2">3.1.3.11</ecNumber>
    </recommendedName>
</protein>
<dbReference type="GO" id="GO:0046872">
    <property type="term" value="F:metal ion binding"/>
    <property type="evidence" value="ECO:0007669"/>
    <property type="project" value="UniProtKB-KW"/>
</dbReference>